<name>A0A8T0H9W5_CERPU</name>
<evidence type="ECO:0000313" key="2">
    <source>
        <dbReference type="Proteomes" id="UP000822688"/>
    </source>
</evidence>
<comment type="caution">
    <text evidence="1">The sequence shown here is derived from an EMBL/GenBank/DDBJ whole genome shotgun (WGS) entry which is preliminary data.</text>
</comment>
<sequence>MCVGYLPFGSGIPKQVPLIVPRKPLTPPGCCKPFWLGTARILLIWRAYGLYLLVDPERKCGHCCVFAHCIF</sequence>
<evidence type="ECO:0000313" key="1">
    <source>
        <dbReference type="EMBL" id="KAG0567635.1"/>
    </source>
</evidence>
<keyword evidence="2" id="KW-1185">Reference proteome</keyword>
<accession>A0A8T0H9W5</accession>
<dbReference type="AlphaFoldDB" id="A0A8T0H9W5"/>
<reference evidence="1" key="1">
    <citation type="submission" date="2020-06" db="EMBL/GenBank/DDBJ databases">
        <title>WGS assembly of Ceratodon purpureus strain R40.</title>
        <authorList>
            <person name="Carey S.B."/>
            <person name="Jenkins J."/>
            <person name="Shu S."/>
            <person name="Lovell J.T."/>
            <person name="Sreedasyam A."/>
            <person name="Maumus F."/>
            <person name="Tiley G.P."/>
            <person name="Fernandez-Pozo N."/>
            <person name="Barry K."/>
            <person name="Chen C."/>
            <person name="Wang M."/>
            <person name="Lipzen A."/>
            <person name="Daum C."/>
            <person name="Saski C.A."/>
            <person name="Payton A.C."/>
            <person name="Mcbreen J.C."/>
            <person name="Conrad R.E."/>
            <person name="Kollar L.M."/>
            <person name="Olsson S."/>
            <person name="Huttunen S."/>
            <person name="Landis J.B."/>
            <person name="Wickett N.J."/>
            <person name="Johnson M.G."/>
            <person name="Rensing S.A."/>
            <person name="Grimwood J."/>
            <person name="Schmutz J."/>
            <person name="Mcdaniel S.F."/>
        </authorList>
    </citation>
    <scope>NUCLEOTIDE SEQUENCE</scope>
    <source>
        <strain evidence="1">R40</strain>
    </source>
</reference>
<dbReference type="Proteomes" id="UP000822688">
    <property type="component" value="Chromosome 7"/>
</dbReference>
<protein>
    <submittedName>
        <fullName evidence="1">Uncharacterized protein</fullName>
    </submittedName>
</protein>
<gene>
    <name evidence="1" type="ORF">KC19_7G150100</name>
</gene>
<organism evidence="1 2">
    <name type="scientific">Ceratodon purpureus</name>
    <name type="common">Fire moss</name>
    <name type="synonym">Dicranum purpureum</name>
    <dbReference type="NCBI Taxonomy" id="3225"/>
    <lineage>
        <taxon>Eukaryota</taxon>
        <taxon>Viridiplantae</taxon>
        <taxon>Streptophyta</taxon>
        <taxon>Embryophyta</taxon>
        <taxon>Bryophyta</taxon>
        <taxon>Bryophytina</taxon>
        <taxon>Bryopsida</taxon>
        <taxon>Dicranidae</taxon>
        <taxon>Pseudoditrichales</taxon>
        <taxon>Ditrichaceae</taxon>
        <taxon>Ceratodon</taxon>
    </lineage>
</organism>
<dbReference type="EMBL" id="CM026428">
    <property type="protein sequence ID" value="KAG0567635.1"/>
    <property type="molecule type" value="Genomic_DNA"/>
</dbReference>
<proteinExistence type="predicted"/>